<dbReference type="EMBL" id="CP035758">
    <property type="protein sequence ID" value="QBD79952.1"/>
    <property type="molecule type" value="Genomic_DNA"/>
</dbReference>
<evidence type="ECO:0000313" key="2">
    <source>
        <dbReference type="Proteomes" id="UP000290365"/>
    </source>
</evidence>
<protein>
    <recommendedName>
        <fullName evidence="3">ATP-binding cassette domain-containing protein</fullName>
    </recommendedName>
</protein>
<dbReference type="Gene3D" id="3.40.50.300">
    <property type="entry name" value="P-loop containing nucleotide triphosphate hydrolases"/>
    <property type="match status" value="1"/>
</dbReference>
<sequence length="228" mass="26093">MLSYGVPQIRIISHQRGGLTQRIHACALYQRKGSIAMDRAQTREEYRDSGPSCLTVEIPQRTLVVLCGSAGSGKSTFAHNLIARHKNQGLKPTVIVSSDQCRAMISDDEANQFVNRDTFDLFHFIIHKRMFQDRFTIADSTALQVEARQRLLALAQRHHYHTCLFIFNIPPALCIQRDQQRQRLVGEQVIAYHTNLLQQALLDAPKENWNQLHILDEHTKVELAFLPN</sequence>
<dbReference type="AlphaFoldDB" id="A0A4P6JX25"/>
<dbReference type="CDD" id="cd01983">
    <property type="entry name" value="SIMIBI"/>
    <property type="match status" value="1"/>
</dbReference>
<gene>
    <name evidence="1" type="ORF">EPA93_29805</name>
</gene>
<keyword evidence="2" id="KW-1185">Reference proteome</keyword>
<dbReference type="Pfam" id="PF13671">
    <property type="entry name" value="AAA_33"/>
    <property type="match status" value="1"/>
</dbReference>
<dbReference type="Proteomes" id="UP000290365">
    <property type="component" value="Chromosome"/>
</dbReference>
<reference evidence="1 2" key="1">
    <citation type="submission" date="2019-01" db="EMBL/GenBank/DDBJ databases">
        <title>Ktedonosporobacter rubrisoli SCAWS-G2.</title>
        <authorList>
            <person name="Huang Y."/>
            <person name="Yan B."/>
        </authorList>
    </citation>
    <scope>NUCLEOTIDE SEQUENCE [LARGE SCALE GENOMIC DNA]</scope>
    <source>
        <strain evidence="1 2">SCAWS-G2</strain>
    </source>
</reference>
<evidence type="ECO:0008006" key="3">
    <source>
        <dbReference type="Google" id="ProtNLM"/>
    </source>
</evidence>
<dbReference type="SUPFAM" id="SSF52540">
    <property type="entry name" value="P-loop containing nucleoside triphosphate hydrolases"/>
    <property type="match status" value="1"/>
</dbReference>
<dbReference type="PANTHER" id="PTHR12435">
    <property type="match status" value="1"/>
</dbReference>
<dbReference type="InterPro" id="IPR027417">
    <property type="entry name" value="P-loop_NTPase"/>
</dbReference>
<dbReference type="OrthoDB" id="9807890at2"/>
<name>A0A4P6JX25_KTERU</name>
<evidence type="ECO:0000313" key="1">
    <source>
        <dbReference type="EMBL" id="QBD79952.1"/>
    </source>
</evidence>
<proteinExistence type="predicted"/>
<organism evidence="1 2">
    <name type="scientific">Ktedonosporobacter rubrisoli</name>
    <dbReference type="NCBI Taxonomy" id="2509675"/>
    <lineage>
        <taxon>Bacteria</taxon>
        <taxon>Bacillati</taxon>
        <taxon>Chloroflexota</taxon>
        <taxon>Ktedonobacteria</taxon>
        <taxon>Ktedonobacterales</taxon>
        <taxon>Ktedonosporobacteraceae</taxon>
        <taxon>Ktedonosporobacter</taxon>
    </lineage>
</organism>
<dbReference type="KEGG" id="kbs:EPA93_29805"/>
<accession>A0A4P6JX25</accession>